<name>A0A565CA27_9BRAS</name>
<evidence type="ECO:0000313" key="3">
    <source>
        <dbReference type="EMBL" id="VVB10419.1"/>
    </source>
</evidence>
<dbReference type="Gene3D" id="3.40.50.2000">
    <property type="entry name" value="Glycogen Phosphorylase B"/>
    <property type="match status" value="1"/>
</dbReference>
<protein>
    <submittedName>
        <fullName evidence="3">Uncharacterized protein</fullName>
    </submittedName>
</protein>
<comment type="similarity">
    <text evidence="1">Belongs to the UDP-glycosyltransferase family.</text>
</comment>
<keyword evidence="2" id="KW-0328">Glycosyltransferase</keyword>
<evidence type="ECO:0000256" key="2">
    <source>
        <dbReference type="ARBA" id="ARBA00022676"/>
    </source>
</evidence>
<evidence type="ECO:0000313" key="4">
    <source>
        <dbReference type="Proteomes" id="UP000489600"/>
    </source>
</evidence>
<dbReference type="PANTHER" id="PTHR48047:SF45">
    <property type="entry name" value="SCOPOLETIN GLUCOSYLTRANSFERASE-LIKE"/>
    <property type="match status" value="1"/>
</dbReference>
<accession>A0A565CA27</accession>
<dbReference type="EMBL" id="CABITT030000007">
    <property type="protein sequence ID" value="VVB10419.1"/>
    <property type="molecule type" value="Genomic_DNA"/>
</dbReference>
<keyword evidence="4" id="KW-1185">Reference proteome</keyword>
<dbReference type="AlphaFoldDB" id="A0A565CA27"/>
<sequence>MVTWPVGAEQFYNEKLVTQVLKTGVSVGVKKLVKVVGDFISREKVRKGVREVMVGEERRRRAKELAEMAKNAVKEGGSSDIELNRLMEELKLV</sequence>
<comment type="caution">
    <text evidence="3">The sequence shown here is derived from an EMBL/GenBank/DDBJ whole genome shotgun (WGS) entry which is preliminary data.</text>
</comment>
<evidence type="ECO:0000256" key="1">
    <source>
        <dbReference type="ARBA" id="ARBA00009995"/>
    </source>
</evidence>
<dbReference type="Proteomes" id="UP000489600">
    <property type="component" value="Unassembled WGS sequence"/>
</dbReference>
<dbReference type="SUPFAM" id="SSF53756">
    <property type="entry name" value="UDP-Glycosyltransferase/glycogen phosphorylase"/>
    <property type="match status" value="1"/>
</dbReference>
<gene>
    <name evidence="3" type="ORF">ANE_LOCUS20863</name>
</gene>
<keyword evidence="2" id="KW-0808">Transferase</keyword>
<organism evidence="3 4">
    <name type="scientific">Arabis nemorensis</name>
    <dbReference type="NCBI Taxonomy" id="586526"/>
    <lineage>
        <taxon>Eukaryota</taxon>
        <taxon>Viridiplantae</taxon>
        <taxon>Streptophyta</taxon>
        <taxon>Embryophyta</taxon>
        <taxon>Tracheophyta</taxon>
        <taxon>Spermatophyta</taxon>
        <taxon>Magnoliopsida</taxon>
        <taxon>eudicotyledons</taxon>
        <taxon>Gunneridae</taxon>
        <taxon>Pentapetalae</taxon>
        <taxon>rosids</taxon>
        <taxon>malvids</taxon>
        <taxon>Brassicales</taxon>
        <taxon>Brassicaceae</taxon>
        <taxon>Arabideae</taxon>
        <taxon>Arabis</taxon>
    </lineage>
</organism>
<proteinExistence type="inferred from homology"/>
<reference evidence="3" key="1">
    <citation type="submission" date="2019-07" db="EMBL/GenBank/DDBJ databases">
        <authorList>
            <person name="Dittberner H."/>
        </authorList>
    </citation>
    <scope>NUCLEOTIDE SEQUENCE [LARGE SCALE GENOMIC DNA]</scope>
</reference>
<dbReference type="PANTHER" id="PTHR48047">
    <property type="entry name" value="GLYCOSYLTRANSFERASE"/>
    <property type="match status" value="1"/>
</dbReference>
<dbReference type="GO" id="GO:0035251">
    <property type="term" value="F:UDP-glucosyltransferase activity"/>
    <property type="evidence" value="ECO:0007669"/>
    <property type="project" value="UniProtKB-ARBA"/>
</dbReference>